<dbReference type="RefSeq" id="WP_168911681.1">
    <property type="nucleotide sequence ID" value="NZ_JABACI010000001.1"/>
</dbReference>
<feature type="region of interest" description="Disordered" evidence="3">
    <location>
        <begin position="758"/>
        <end position="784"/>
    </location>
</feature>
<dbReference type="EMBL" id="JABACI010000001">
    <property type="protein sequence ID" value="NLP83249.1"/>
    <property type="molecule type" value="Genomic_DNA"/>
</dbReference>
<feature type="domain" description="Glycoside hydrolase family 65 N-terminal" evidence="6">
    <location>
        <begin position="19"/>
        <end position="271"/>
    </location>
</feature>
<keyword evidence="7" id="KW-0378">Hydrolase</keyword>
<dbReference type="InterPro" id="IPR005194">
    <property type="entry name" value="Glyco_hydro_65_C"/>
</dbReference>
<dbReference type="Gene3D" id="1.50.10.10">
    <property type="match status" value="1"/>
</dbReference>
<sequence length="784" mass="85327">MSRGQGFDVVEWGIGWSAWEEAGQSHRESVLALSNGHLGWRGNLDEGDPCGAAGTYLNGVFEEHPMPYAEDGYGYPDQGQTVINVPDGKIIRLLVDDEPFDIRTGRLRTHEQFLDFRAGVLRRVVEWTSPAGRTVRITSSRLVSLAHRSVAAVDYEVTAIDAPVEVTLLSEIVANEPLPDVHPDPRVMEPLRQPLASVGHFAGGARATLLHRTQRSGISVAVAVDHQISGARDARVDSETSPDLARTTVNTRLGAGGSIRLTKLVGHEWSDSLADAALRDRAEAAVEAAMRLGWDGIAQKQREYLDDFWSRADVRIGGSARLQQSVRFAMFQVLQSAARAEVRSIPGKGLTGAGYEGHTFWDADAFVLPVLIYTAPGAARDALLWRHATIGHARRRAEQLHLAGAAFPWRTIDGRECSGYWPAGTIAFHINADVAAAVVRYVAATGDAEFERDYGTEILVETARLWVALGRWDDRGSFHIDGVTGPDEYSALVDDNVFTNLMAQKNLRAAGAAARRHPEQSRALGVSDEEVAGWETAASALHIPFDAERGVHQQSAGFTEQERWDFDATTTAQYPLHSHFPYFDLYRKQVVKQADLVLALQFVPEAFTSDETARAFAYYEELTVRDSSLSASPQAVVAARVGHLGLAMDYLMEAATIDLDDLHDNVDDGLHIAALAGVWNALVCGFGGMRDGENGLQFAPRLTVPMSRLSFGILVEGRTLRVDVEPDATTYRLSAGAPLDLRHFGVLHTVEAGVPLELPTPALPAPSATPSQPRGRAPRDVAGE</sequence>
<dbReference type="InterPro" id="IPR011013">
    <property type="entry name" value="Gal_mutarotase_sf_dom"/>
</dbReference>
<name>A0ABX1K8B1_9MICO</name>
<evidence type="ECO:0000259" key="5">
    <source>
        <dbReference type="Pfam" id="PF03633"/>
    </source>
</evidence>
<dbReference type="InterPro" id="IPR037018">
    <property type="entry name" value="GH65_N"/>
</dbReference>
<evidence type="ECO:0000259" key="6">
    <source>
        <dbReference type="Pfam" id="PF03636"/>
    </source>
</evidence>
<evidence type="ECO:0000256" key="3">
    <source>
        <dbReference type="SAM" id="MobiDB-lite"/>
    </source>
</evidence>
<dbReference type="SUPFAM" id="SSF48208">
    <property type="entry name" value="Six-hairpin glycosidases"/>
    <property type="match status" value="1"/>
</dbReference>
<evidence type="ECO:0000313" key="7">
    <source>
        <dbReference type="EMBL" id="NLP83249.1"/>
    </source>
</evidence>
<dbReference type="PANTHER" id="PTHR11051:SF13">
    <property type="entry name" value="GLYCOSYL TRANSFERASE"/>
    <property type="match status" value="1"/>
</dbReference>
<feature type="domain" description="Glycoside hydrolase family 65 central catalytic" evidence="4">
    <location>
        <begin position="327"/>
        <end position="680"/>
    </location>
</feature>
<accession>A0ABX1K8B1</accession>
<proteinExistence type="inferred from homology"/>
<dbReference type="InterPro" id="IPR005195">
    <property type="entry name" value="Glyco_hydro_65_M"/>
</dbReference>
<evidence type="ECO:0000313" key="8">
    <source>
        <dbReference type="Proteomes" id="UP001429745"/>
    </source>
</evidence>
<keyword evidence="2" id="KW-0326">Glycosidase</keyword>
<reference evidence="7 8" key="1">
    <citation type="submission" date="2020-04" db="EMBL/GenBank/DDBJ databases">
        <title>CFH 90308 Microbacterium sp.</title>
        <authorList>
            <person name="Nie G."/>
            <person name="Ming H."/>
            <person name="Xia T."/>
        </authorList>
    </citation>
    <scope>NUCLEOTIDE SEQUENCE [LARGE SCALE GENOMIC DNA]</scope>
    <source>
        <strain evidence="7 8">CFH 90308</strain>
    </source>
</reference>
<dbReference type="InterPro" id="IPR005196">
    <property type="entry name" value="Glyco_hydro_65_N"/>
</dbReference>
<dbReference type="PIRSF" id="PIRSF036289">
    <property type="entry name" value="Glycosyl_hydrolase_malt_phosph"/>
    <property type="match status" value="1"/>
</dbReference>
<feature type="compositionally biased region" description="Low complexity" evidence="3">
    <location>
        <begin position="758"/>
        <end position="773"/>
    </location>
</feature>
<organism evidence="7 8">
    <name type="scientific">Microbacterium salsuginis</name>
    <dbReference type="NCBI Taxonomy" id="2722803"/>
    <lineage>
        <taxon>Bacteria</taxon>
        <taxon>Bacillati</taxon>
        <taxon>Actinomycetota</taxon>
        <taxon>Actinomycetes</taxon>
        <taxon>Micrococcales</taxon>
        <taxon>Microbacteriaceae</taxon>
        <taxon>Microbacterium</taxon>
    </lineage>
</organism>
<dbReference type="Gene3D" id="2.60.420.10">
    <property type="entry name" value="Maltose phosphorylase, domain 3"/>
    <property type="match status" value="1"/>
</dbReference>
<dbReference type="InterPro" id="IPR012341">
    <property type="entry name" value="6hp_glycosidase-like_sf"/>
</dbReference>
<dbReference type="Gene3D" id="2.70.98.40">
    <property type="entry name" value="Glycoside hydrolase, family 65, N-terminal domain"/>
    <property type="match status" value="1"/>
</dbReference>
<evidence type="ECO:0000259" key="4">
    <source>
        <dbReference type="Pfam" id="PF03632"/>
    </source>
</evidence>
<dbReference type="PANTHER" id="PTHR11051">
    <property type="entry name" value="GLYCOSYL HYDROLASE-RELATED"/>
    <property type="match status" value="1"/>
</dbReference>
<gene>
    <name evidence="7" type="ORF">HF576_05270</name>
</gene>
<dbReference type="SUPFAM" id="SSF74650">
    <property type="entry name" value="Galactose mutarotase-like"/>
    <property type="match status" value="1"/>
</dbReference>
<dbReference type="Pfam" id="PF03632">
    <property type="entry name" value="Glyco_hydro_65m"/>
    <property type="match status" value="1"/>
</dbReference>
<dbReference type="GO" id="GO:0016787">
    <property type="term" value="F:hydrolase activity"/>
    <property type="evidence" value="ECO:0007669"/>
    <property type="project" value="UniProtKB-KW"/>
</dbReference>
<evidence type="ECO:0000256" key="1">
    <source>
        <dbReference type="ARBA" id="ARBA00006768"/>
    </source>
</evidence>
<protein>
    <submittedName>
        <fullName evidence="7">Glycoside hydrolase family 65 protein</fullName>
    </submittedName>
</protein>
<evidence type="ECO:0000256" key="2">
    <source>
        <dbReference type="ARBA" id="ARBA00023295"/>
    </source>
</evidence>
<dbReference type="Pfam" id="PF03636">
    <property type="entry name" value="Glyco_hydro_65N"/>
    <property type="match status" value="1"/>
</dbReference>
<comment type="caution">
    <text evidence="7">The sequence shown here is derived from an EMBL/GenBank/DDBJ whole genome shotgun (WGS) entry which is preliminary data.</text>
</comment>
<feature type="domain" description="Glycoside hydrolase family 65 C-terminal" evidence="5">
    <location>
        <begin position="689"/>
        <end position="750"/>
    </location>
</feature>
<dbReference type="Pfam" id="PF03633">
    <property type="entry name" value="Glyco_hydro_65C"/>
    <property type="match status" value="1"/>
</dbReference>
<keyword evidence="8" id="KW-1185">Reference proteome</keyword>
<dbReference type="InterPro" id="IPR017045">
    <property type="entry name" value="Malt_Pase/Glycosyl_Hdrlase"/>
</dbReference>
<comment type="similarity">
    <text evidence="1">Belongs to the glycosyl hydrolase 65 family.</text>
</comment>
<dbReference type="Proteomes" id="UP001429745">
    <property type="component" value="Unassembled WGS sequence"/>
</dbReference>
<dbReference type="InterPro" id="IPR008928">
    <property type="entry name" value="6-hairpin_glycosidase_sf"/>
</dbReference>